<dbReference type="InterPro" id="IPR000160">
    <property type="entry name" value="GGDEF_dom"/>
</dbReference>
<dbReference type="InterPro" id="IPR029787">
    <property type="entry name" value="Nucleotide_cyclase"/>
</dbReference>
<evidence type="ECO:0000259" key="11">
    <source>
        <dbReference type="PROSITE" id="PS50887"/>
    </source>
</evidence>
<organism evidence="12 13">
    <name type="scientific">Candidatus Nitrosymbiomonas proteolyticus</name>
    <dbReference type="NCBI Taxonomy" id="2608984"/>
    <lineage>
        <taxon>Bacteria</taxon>
        <taxon>Bacillati</taxon>
        <taxon>Armatimonadota</taxon>
        <taxon>Armatimonadota incertae sedis</taxon>
        <taxon>Candidatus Nitrosymbiomonas</taxon>
    </lineage>
</organism>
<dbReference type="CDD" id="cd00130">
    <property type="entry name" value="PAS"/>
    <property type="match status" value="1"/>
</dbReference>
<dbReference type="PROSITE" id="PS50112">
    <property type="entry name" value="PAS"/>
    <property type="match status" value="1"/>
</dbReference>
<dbReference type="InterPro" id="IPR043128">
    <property type="entry name" value="Rev_trsase/Diguanyl_cyclase"/>
</dbReference>
<evidence type="ECO:0000256" key="9">
    <source>
        <dbReference type="SAM" id="Phobius"/>
    </source>
</evidence>
<dbReference type="SUPFAM" id="SSF55785">
    <property type="entry name" value="PYP-like sensor domain (PAS domain)"/>
    <property type="match status" value="1"/>
</dbReference>
<feature type="domain" description="PAS" evidence="10">
    <location>
        <begin position="268"/>
        <end position="319"/>
    </location>
</feature>
<evidence type="ECO:0000313" key="12">
    <source>
        <dbReference type="EMBL" id="BBO23124.1"/>
    </source>
</evidence>
<evidence type="ECO:0000256" key="4">
    <source>
        <dbReference type="ARBA" id="ARBA00022741"/>
    </source>
</evidence>
<reference evidence="12" key="1">
    <citation type="journal article" name="DNA Res.">
        <title>The physiological potential of anammox bacteria as revealed by their core genome structure.</title>
        <authorList>
            <person name="Okubo T."/>
            <person name="Toyoda A."/>
            <person name="Fukuhara K."/>
            <person name="Uchiyama I."/>
            <person name="Harigaya Y."/>
            <person name="Kuroiwa M."/>
            <person name="Suzuki T."/>
            <person name="Murakami Y."/>
            <person name="Suwa Y."/>
            <person name="Takami H."/>
        </authorList>
    </citation>
    <scope>NUCLEOTIDE SEQUENCE</scope>
    <source>
        <strain evidence="12">317325-2</strain>
    </source>
</reference>
<evidence type="ECO:0000256" key="3">
    <source>
        <dbReference type="ARBA" id="ARBA00022679"/>
    </source>
</evidence>
<keyword evidence="6" id="KW-0067">ATP-binding</keyword>
<dbReference type="Gene3D" id="3.30.450.20">
    <property type="entry name" value="PAS domain"/>
    <property type="match status" value="1"/>
</dbReference>
<keyword evidence="2" id="KW-0597">Phosphoprotein</keyword>
<dbReference type="InterPro" id="IPR013656">
    <property type="entry name" value="PAS_4"/>
</dbReference>
<sequence>MRFQRALDRLFGRSPVALGILIAAVLFIGALCSMLVLHRVSENALKENIRTNLKRVAEVAATVVDPVEHAKFTSRSQETSIEYERAIAPLRKLQDSDKEIAFVYTCVLRDGKVYFVLDPTEEGDSDGDGVDDKSHIMEEYEDVSDFMVRALSEGLATSDPEPYTDRWGTFVSGYAPIRREDGSVAGMVGVDISAETYVQRLAAMRSAMHQGLTVAAVLALTVGLLGGLMRGSVLRQREEADRNENEHREQLASAYERLELAYQAVELSRKRFSQLFEGLPVPCLTFDSQLHLFEWNAQALNVFGFSAEDALQRPVAEVLGGSFEDGSFDDLAAIVAAGGSVNEACWTDGKRHFLFSFHPLFGPSGEIAGGIIVAVDVTRQQSAEDQVRVQLQELKTAHELLNEANEGLLRANEQLEELAATDSLTGLANKRILMERLAEFIELAKRGQGFSVIMADIDHFKALNDEHGHLAGDFLLREVGKALRIPLRHVDVLARYGGEEFCALVRDPDGKAATAIAERMRQTVQSIPTEYGQITISLGVCAWSPAMESDTTVIEKADDALYQAKRAGRNRVVRAGDPFGEAA</sequence>
<accession>A0A809SDL0</accession>
<evidence type="ECO:0000259" key="10">
    <source>
        <dbReference type="PROSITE" id="PS50112"/>
    </source>
</evidence>
<evidence type="ECO:0000313" key="13">
    <source>
        <dbReference type="Proteomes" id="UP000662873"/>
    </source>
</evidence>
<dbReference type="Pfam" id="PF00990">
    <property type="entry name" value="GGDEF"/>
    <property type="match status" value="1"/>
</dbReference>
<keyword evidence="8" id="KW-0175">Coiled coil</keyword>
<dbReference type="InterPro" id="IPR050469">
    <property type="entry name" value="Diguanylate_Cyclase"/>
</dbReference>
<dbReference type="PANTHER" id="PTHR45138:SF9">
    <property type="entry name" value="DIGUANYLATE CYCLASE DGCM-RELATED"/>
    <property type="match status" value="1"/>
</dbReference>
<keyword evidence="4" id="KW-0547">Nucleotide-binding</keyword>
<feature type="transmembrane region" description="Helical" evidence="9">
    <location>
        <begin position="211"/>
        <end position="229"/>
    </location>
</feature>
<dbReference type="GO" id="GO:0016301">
    <property type="term" value="F:kinase activity"/>
    <property type="evidence" value="ECO:0007669"/>
    <property type="project" value="UniProtKB-KW"/>
</dbReference>
<keyword evidence="9" id="KW-1133">Transmembrane helix</keyword>
<evidence type="ECO:0000256" key="6">
    <source>
        <dbReference type="ARBA" id="ARBA00022840"/>
    </source>
</evidence>
<dbReference type="AlphaFoldDB" id="A0A809SDL0"/>
<dbReference type="SMART" id="SM00267">
    <property type="entry name" value="GGDEF"/>
    <property type="match status" value="1"/>
</dbReference>
<dbReference type="CDD" id="cd01949">
    <property type="entry name" value="GGDEF"/>
    <property type="match status" value="1"/>
</dbReference>
<feature type="domain" description="GGDEF" evidence="11">
    <location>
        <begin position="448"/>
        <end position="577"/>
    </location>
</feature>
<dbReference type="FunFam" id="3.30.70.270:FF:000001">
    <property type="entry name" value="Diguanylate cyclase domain protein"/>
    <property type="match status" value="1"/>
</dbReference>
<evidence type="ECO:0000256" key="7">
    <source>
        <dbReference type="ARBA" id="ARBA00023012"/>
    </source>
</evidence>
<name>A0A809SDL0_9BACT</name>
<keyword evidence="5" id="KW-0418">Kinase</keyword>
<dbReference type="GO" id="GO:0005524">
    <property type="term" value="F:ATP binding"/>
    <property type="evidence" value="ECO:0007669"/>
    <property type="project" value="UniProtKB-KW"/>
</dbReference>
<dbReference type="SMART" id="SM00091">
    <property type="entry name" value="PAS"/>
    <property type="match status" value="1"/>
</dbReference>
<comment type="subcellular location">
    <subcellularLocation>
        <location evidence="1">Membrane</location>
    </subcellularLocation>
</comment>
<dbReference type="InterPro" id="IPR000014">
    <property type="entry name" value="PAS"/>
</dbReference>
<feature type="coiled-coil region" evidence="8">
    <location>
        <begin position="391"/>
        <end position="421"/>
    </location>
</feature>
<dbReference type="NCBIfam" id="TIGR00229">
    <property type="entry name" value="sensory_box"/>
    <property type="match status" value="1"/>
</dbReference>
<keyword evidence="7" id="KW-0902">Two-component regulatory system</keyword>
<dbReference type="SUPFAM" id="SSF55073">
    <property type="entry name" value="Nucleotide cyclase"/>
    <property type="match status" value="1"/>
</dbReference>
<feature type="transmembrane region" description="Helical" evidence="9">
    <location>
        <begin position="16"/>
        <end position="37"/>
    </location>
</feature>
<dbReference type="GO" id="GO:0052621">
    <property type="term" value="F:diguanylate cyclase activity"/>
    <property type="evidence" value="ECO:0007669"/>
    <property type="project" value="TreeGrafter"/>
</dbReference>
<dbReference type="Proteomes" id="UP000662873">
    <property type="component" value="Chromosome"/>
</dbReference>
<dbReference type="PROSITE" id="PS50887">
    <property type="entry name" value="GGDEF"/>
    <property type="match status" value="1"/>
</dbReference>
<dbReference type="Pfam" id="PF08448">
    <property type="entry name" value="PAS_4"/>
    <property type="match status" value="1"/>
</dbReference>
<dbReference type="PANTHER" id="PTHR45138">
    <property type="entry name" value="REGULATORY COMPONENTS OF SENSORY TRANSDUCTION SYSTEM"/>
    <property type="match status" value="1"/>
</dbReference>
<keyword evidence="9" id="KW-0812">Transmembrane</keyword>
<evidence type="ECO:0000256" key="8">
    <source>
        <dbReference type="SAM" id="Coils"/>
    </source>
</evidence>
<gene>
    <name evidence="12" type="ORF">NPRO_07190</name>
</gene>
<dbReference type="NCBIfam" id="TIGR00254">
    <property type="entry name" value="GGDEF"/>
    <property type="match status" value="1"/>
</dbReference>
<dbReference type="InterPro" id="IPR035965">
    <property type="entry name" value="PAS-like_dom_sf"/>
</dbReference>
<keyword evidence="3" id="KW-0808">Transferase</keyword>
<dbReference type="Gene3D" id="3.30.70.270">
    <property type="match status" value="1"/>
</dbReference>
<dbReference type="SUPFAM" id="SSF103190">
    <property type="entry name" value="Sensory domain-like"/>
    <property type="match status" value="1"/>
</dbReference>
<dbReference type="CDD" id="cd18773">
    <property type="entry name" value="PDC1_HK_sensor"/>
    <property type="match status" value="1"/>
</dbReference>
<evidence type="ECO:0000256" key="5">
    <source>
        <dbReference type="ARBA" id="ARBA00022777"/>
    </source>
</evidence>
<dbReference type="GO" id="GO:0000160">
    <property type="term" value="P:phosphorelay signal transduction system"/>
    <property type="evidence" value="ECO:0007669"/>
    <property type="project" value="UniProtKB-KW"/>
</dbReference>
<proteinExistence type="predicted"/>
<dbReference type="EMBL" id="AP021858">
    <property type="protein sequence ID" value="BBO23124.1"/>
    <property type="molecule type" value="Genomic_DNA"/>
</dbReference>
<dbReference type="InterPro" id="IPR029151">
    <property type="entry name" value="Sensor-like_sf"/>
</dbReference>
<keyword evidence="9" id="KW-0472">Membrane</keyword>
<dbReference type="KEGG" id="npy:NPRO_07190"/>
<dbReference type="GO" id="GO:0016020">
    <property type="term" value="C:membrane"/>
    <property type="evidence" value="ECO:0007669"/>
    <property type="project" value="UniProtKB-SubCell"/>
</dbReference>
<evidence type="ECO:0000256" key="2">
    <source>
        <dbReference type="ARBA" id="ARBA00022553"/>
    </source>
</evidence>
<protein>
    <submittedName>
        <fullName evidence="12">Response regulator receiver modulated diguanylate cyclase</fullName>
    </submittedName>
</protein>
<evidence type="ECO:0000256" key="1">
    <source>
        <dbReference type="ARBA" id="ARBA00004370"/>
    </source>
</evidence>